<dbReference type="Pfam" id="PF14107">
    <property type="entry name" value="DUF4280"/>
    <property type="match status" value="1"/>
</dbReference>
<organism evidence="1 2">
    <name type="scientific">Robbsia betulipollinis</name>
    <dbReference type="NCBI Taxonomy" id="2981849"/>
    <lineage>
        <taxon>Bacteria</taxon>
        <taxon>Pseudomonadati</taxon>
        <taxon>Pseudomonadota</taxon>
        <taxon>Betaproteobacteria</taxon>
        <taxon>Burkholderiales</taxon>
        <taxon>Burkholderiaceae</taxon>
        <taxon>Robbsia</taxon>
    </lineage>
</organism>
<dbReference type="RefSeq" id="WP_267846655.1">
    <property type="nucleotide sequence ID" value="NZ_JAPMXC010000001.1"/>
</dbReference>
<proteinExistence type="predicted"/>
<reference evidence="1" key="1">
    <citation type="submission" date="2022-11" db="EMBL/GenBank/DDBJ databases">
        <title>Robbsia betulipollinis sp. nov., isolated from pollen of birch (Betula pendula).</title>
        <authorList>
            <person name="Shi H."/>
            <person name="Ambika Manirajan B."/>
            <person name="Ratering S."/>
            <person name="Geissler-Plaum R."/>
            <person name="Schnell S."/>
        </authorList>
    </citation>
    <scope>NUCLEOTIDE SEQUENCE</scope>
    <source>
        <strain evidence="1">Bb-Pol-6</strain>
    </source>
</reference>
<comment type="caution">
    <text evidence="1">The sequence shown here is derived from an EMBL/GenBank/DDBJ whole genome shotgun (WGS) entry which is preliminary data.</text>
</comment>
<dbReference type="InterPro" id="IPR025460">
    <property type="entry name" value="DUF4280"/>
</dbReference>
<evidence type="ECO:0000313" key="2">
    <source>
        <dbReference type="Proteomes" id="UP001082899"/>
    </source>
</evidence>
<dbReference type="EMBL" id="JAPMXC010000001">
    <property type="protein sequence ID" value="MCY0386976.1"/>
    <property type="molecule type" value="Genomic_DNA"/>
</dbReference>
<keyword evidence="2" id="KW-1185">Reference proteome</keyword>
<sequence>MSILITSGAMLQCTFGAAPASLNVLPIKRIDAGAPVANIMDHLPVLNIPPFGSCACLANPQVAAATSAALGALTPVPCMPMTGTPWLPGSPTVLAKKIPALQDTSMLLCSWGGEITIVAPAQFTTLVA</sequence>
<dbReference type="Proteomes" id="UP001082899">
    <property type="component" value="Unassembled WGS sequence"/>
</dbReference>
<protein>
    <submittedName>
        <fullName evidence="1">DUF4280 domain-containing protein</fullName>
    </submittedName>
</protein>
<evidence type="ECO:0000313" key="1">
    <source>
        <dbReference type="EMBL" id="MCY0386976.1"/>
    </source>
</evidence>
<accession>A0ABT3ZKA3</accession>
<name>A0ABT3ZKA3_9BURK</name>
<gene>
    <name evidence="1" type="ORF">OVY01_06960</name>
</gene>